<feature type="transmembrane region" description="Helical" evidence="1">
    <location>
        <begin position="129"/>
        <end position="147"/>
    </location>
</feature>
<keyword evidence="1" id="KW-0472">Membrane</keyword>
<evidence type="ECO:0000256" key="1">
    <source>
        <dbReference type="SAM" id="Phobius"/>
    </source>
</evidence>
<name>A0ABD2AWH5_VESMC</name>
<keyword evidence="1" id="KW-1133">Transmembrane helix</keyword>
<dbReference type="AlphaFoldDB" id="A0ABD2AWH5"/>
<reference evidence="2 3" key="1">
    <citation type="journal article" date="2024" name="Ann. Entomol. Soc. Am.">
        <title>Genomic analyses of the southern and eastern yellowjacket wasps (Hymenoptera: Vespidae) reveal evolutionary signatures of social life.</title>
        <authorList>
            <person name="Catto M.A."/>
            <person name="Caine P.B."/>
            <person name="Orr S.E."/>
            <person name="Hunt B.G."/>
            <person name="Goodisman M.A.D."/>
        </authorList>
    </citation>
    <scope>NUCLEOTIDE SEQUENCE [LARGE SCALE GENOMIC DNA]</scope>
    <source>
        <strain evidence="2">232</strain>
        <tissue evidence="2">Head and thorax</tissue>
    </source>
</reference>
<organism evidence="2 3">
    <name type="scientific">Vespula maculifrons</name>
    <name type="common">Eastern yellow jacket</name>
    <name type="synonym">Wasp</name>
    <dbReference type="NCBI Taxonomy" id="7453"/>
    <lineage>
        <taxon>Eukaryota</taxon>
        <taxon>Metazoa</taxon>
        <taxon>Ecdysozoa</taxon>
        <taxon>Arthropoda</taxon>
        <taxon>Hexapoda</taxon>
        <taxon>Insecta</taxon>
        <taxon>Pterygota</taxon>
        <taxon>Neoptera</taxon>
        <taxon>Endopterygota</taxon>
        <taxon>Hymenoptera</taxon>
        <taxon>Apocrita</taxon>
        <taxon>Aculeata</taxon>
        <taxon>Vespoidea</taxon>
        <taxon>Vespidae</taxon>
        <taxon>Vespinae</taxon>
        <taxon>Vespula</taxon>
    </lineage>
</organism>
<comment type="caution">
    <text evidence="2">The sequence shown here is derived from an EMBL/GenBank/DDBJ whole genome shotgun (WGS) entry which is preliminary data.</text>
</comment>
<protein>
    <submittedName>
        <fullName evidence="2">Uncharacterized protein</fullName>
    </submittedName>
</protein>
<feature type="transmembrane region" description="Helical" evidence="1">
    <location>
        <begin position="51"/>
        <end position="80"/>
    </location>
</feature>
<gene>
    <name evidence="2" type="ORF">V1477_018822</name>
</gene>
<dbReference type="Proteomes" id="UP001607303">
    <property type="component" value="Unassembled WGS sequence"/>
</dbReference>
<proteinExistence type="predicted"/>
<sequence length="148" mass="17496">MEDYTPNGIAFIMRLKNLFTYVYAYILCIVKTRNGYLNLMKYIIKCKLHDFLIINITMLCSVFLAELCYTLCNMVCIAYMKMHVYIIESCIFANNKCQSTMKQSSILEEIIAKNRLDCMIKTIFTKRQYLLQLTLFSIFIVTDYMNLM</sequence>
<evidence type="ECO:0000313" key="3">
    <source>
        <dbReference type="Proteomes" id="UP001607303"/>
    </source>
</evidence>
<feature type="transmembrane region" description="Helical" evidence="1">
    <location>
        <begin position="12"/>
        <end position="30"/>
    </location>
</feature>
<keyword evidence="1" id="KW-0812">Transmembrane</keyword>
<dbReference type="EMBL" id="JAYRBN010000112">
    <property type="protein sequence ID" value="KAL2724961.1"/>
    <property type="molecule type" value="Genomic_DNA"/>
</dbReference>
<keyword evidence="3" id="KW-1185">Reference proteome</keyword>
<evidence type="ECO:0000313" key="2">
    <source>
        <dbReference type="EMBL" id="KAL2724961.1"/>
    </source>
</evidence>
<accession>A0ABD2AWH5</accession>